<comment type="caution">
    <text evidence="1">The sequence shown here is derived from an EMBL/GenBank/DDBJ whole genome shotgun (WGS) entry which is preliminary data.</text>
</comment>
<dbReference type="RefSeq" id="WP_132695444.1">
    <property type="nucleotide sequence ID" value="NZ_SLVM01000014.1"/>
</dbReference>
<evidence type="ECO:0000313" key="2">
    <source>
        <dbReference type="Proteomes" id="UP000295277"/>
    </source>
</evidence>
<protein>
    <submittedName>
        <fullName evidence="1">Uncharacterized protein</fullName>
    </submittedName>
</protein>
<accession>A0A4R1YT56</accession>
<sequence>MADVKSMPAHLKMRHGRIRAGFIAKGSSLTAWSASQGLARQNVDKALPGQWTGPKAKQVVERVLAAAGVRE</sequence>
<organism evidence="1 2">
    <name type="scientific">Rhodovulum steppense</name>
    <dbReference type="NCBI Taxonomy" id="540251"/>
    <lineage>
        <taxon>Bacteria</taxon>
        <taxon>Pseudomonadati</taxon>
        <taxon>Pseudomonadota</taxon>
        <taxon>Alphaproteobacteria</taxon>
        <taxon>Rhodobacterales</taxon>
        <taxon>Paracoccaceae</taxon>
        <taxon>Rhodovulum</taxon>
    </lineage>
</organism>
<dbReference type="OrthoDB" id="7875288at2"/>
<gene>
    <name evidence="1" type="ORF">EV216_11499</name>
</gene>
<dbReference type="EMBL" id="SLVM01000014">
    <property type="protein sequence ID" value="TCM83443.1"/>
    <property type="molecule type" value="Genomic_DNA"/>
</dbReference>
<proteinExistence type="predicted"/>
<dbReference type="AlphaFoldDB" id="A0A4R1YT56"/>
<keyword evidence="2" id="KW-1185">Reference proteome</keyword>
<reference evidence="1 2" key="1">
    <citation type="submission" date="2019-03" db="EMBL/GenBank/DDBJ databases">
        <title>Genomic Encyclopedia of Type Strains, Phase IV (KMG-IV): sequencing the most valuable type-strain genomes for metagenomic binning, comparative biology and taxonomic classification.</title>
        <authorList>
            <person name="Goeker M."/>
        </authorList>
    </citation>
    <scope>NUCLEOTIDE SEQUENCE [LARGE SCALE GENOMIC DNA]</scope>
    <source>
        <strain evidence="1 2">DSM 21153</strain>
    </source>
</reference>
<evidence type="ECO:0000313" key="1">
    <source>
        <dbReference type="EMBL" id="TCM83443.1"/>
    </source>
</evidence>
<name>A0A4R1YT56_9RHOB</name>
<dbReference type="Proteomes" id="UP000295277">
    <property type="component" value="Unassembled WGS sequence"/>
</dbReference>